<dbReference type="EMBL" id="MPOG01000008">
    <property type="protein sequence ID" value="OOH96159.1"/>
    <property type="molecule type" value="Genomic_DNA"/>
</dbReference>
<dbReference type="Proteomes" id="UP000188947">
    <property type="component" value="Unassembled WGS sequence"/>
</dbReference>
<reference evidence="1 2" key="1">
    <citation type="submission" date="2016-11" db="EMBL/GenBank/DDBJ databases">
        <title>Genome sequence and comparative genomic analysis of clinical strain Elizabethkingia meningoseptica 61421 PRCM.</title>
        <authorList>
            <person name="Wang M."/>
            <person name="Hu S."/>
            <person name="Cao L."/>
            <person name="Jiang T."/>
            <person name="Zhou Y."/>
            <person name="Ming D."/>
        </authorList>
    </citation>
    <scope>NUCLEOTIDE SEQUENCE [LARGE SCALE GENOMIC DNA]</scope>
    <source>
        <strain evidence="1 2">61421 PRCM</strain>
    </source>
</reference>
<proteinExistence type="predicted"/>
<dbReference type="eggNOG" id="COG4675">
    <property type="taxonomic scope" value="Bacteria"/>
</dbReference>
<dbReference type="STRING" id="238.BBD35_14770"/>
<comment type="caution">
    <text evidence="1">The sequence shown here is derived from an EMBL/GenBank/DDBJ whole genome shotgun (WGS) entry which is preliminary data.</text>
</comment>
<dbReference type="SUPFAM" id="SSF88874">
    <property type="entry name" value="Receptor-binding domain of short tail fibre protein gp12"/>
    <property type="match status" value="1"/>
</dbReference>
<dbReference type="InterPro" id="IPR037053">
    <property type="entry name" value="Phage_tail_collar_dom_sf"/>
</dbReference>
<sequence>MKQNEMTSAHVPMGTVVMYALNPENLPKGWLVCDGREVPIEYQEFITAFCRSGDHKTPDLRDLFIVGAGKTYKIKDRGGFNEITLTAQQLPPHHHNLTVGWAEADGSEWKGLMRYEGKNINVSRQTDDGNCGNQPHENRPPYYALYYIIKVTP</sequence>
<evidence type="ECO:0000313" key="2">
    <source>
        <dbReference type="Proteomes" id="UP000188947"/>
    </source>
</evidence>
<dbReference type="OrthoDB" id="9113831at2"/>
<keyword evidence="2" id="KW-1185">Reference proteome</keyword>
<name>A0A1T3FKK4_ELIME</name>
<accession>A0A1T3FKK4</accession>
<dbReference type="AlphaFoldDB" id="A0A1T3FKK4"/>
<protein>
    <submittedName>
        <fullName evidence="1">Phage tail protein</fullName>
    </submittedName>
</protein>
<gene>
    <name evidence="1" type="ORF">BMF97_07340</name>
</gene>
<evidence type="ECO:0000313" key="1">
    <source>
        <dbReference type="EMBL" id="OOH96159.1"/>
    </source>
</evidence>
<dbReference type="RefSeq" id="WP_070905017.1">
    <property type="nucleotide sequence ID" value="NZ_CP016378.1"/>
</dbReference>
<dbReference type="Gene3D" id="3.90.1340.10">
    <property type="entry name" value="Phage tail collar domain"/>
    <property type="match status" value="1"/>
</dbReference>
<organism evidence="1 2">
    <name type="scientific">Elizabethkingia meningoseptica</name>
    <name type="common">Chryseobacterium meningosepticum</name>
    <dbReference type="NCBI Taxonomy" id="238"/>
    <lineage>
        <taxon>Bacteria</taxon>
        <taxon>Pseudomonadati</taxon>
        <taxon>Bacteroidota</taxon>
        <taxon>Flavobacteriia</taxon>
        <taxon>Flavobacteriales</taxon>
        <taxon>Weeksellaceae</taxon>
        <taxon>Elizabethkingia</taxon>
    </lineage>
</organism>
<dbReference type="CDD" id="cd22641">
    <property type="entry name" value="C24-like"/>
    <property type="match status" value="1"/>
</dbReference>